<reference evidence="3" key="1">
    <citation type="journal article" date="2019" name="Int. J. Syst. Evol. Microbiol.">
        <title>The Global Catalogue of Microorganisms (GCM) 10K type strain sequencing project: providing services to taxonomists for standard genome sequencing and annotation.</title>
        <authorList>
            <consortium name="The Broad Institute Genomics Platform"/>
            <consortium name="The Broad Institute Genome Sequencing Center for Infectious Disease"/>
            <person name="Wu L."/>
            <person name="Ma J."/>
        </authorList>
    </citation>
    <scope>NUCLEOTIDE SEQUENCE [LARGE SCALE GENOMIC DNA]</scope>
    <source>
        <strain evidence="3">CGMCC 4.7241</strain>
    </source>
</reference>
<dbReference type="EMBL" id="JBHRZH010000027">
    <property type="protein sequence ID" value="MFC3764515.1"/>
    <property type="molecule type" value="Genomic_DNA"/>
</dbReference>
<dbReference type="RefSeq" id="WP_205121449.1">
    <property type="nucleotide sequence ID" value="NZ_JAFBCM010000001.1"/>
</dbReference>
<dbReference type="InterPro" id="IPR036390">
    <property type="entry name" value="WH_DNA-bd_sf"/>
</dbReference>
<dbReference type="SUPFAM" id="SSF46785">
    <property type="entry name" value="Winged helix' DNA-binding domain"/>
    <property type="match status" value="1"/>
</dbReference>
<dbReference type="Proteomes" id="UP001595699">
    <property type="component" value="Unassembled WGS sequence"/>
</dbReference>
<protein>
    <submittedName>
        <fullName evidence="2">PadR family transcriptional regulator</fullName>
    </submittedName>
</protein>
<evidence type="ECO:0000313" key="2">
    <source>
        <dbReference type="EMBL" id="MFC3764515.1"/>
    </source>
</evidence>
<organism evidence="2 3">
    <name type="scientific">Tenggerimyces flavus</name>
    <dbReference type="NCBI Taxonomy" id="1708749"/>
    <lineage>
        <taxon>Bacteria</taxon>
        <taxon>Bacillati</taxon>
        <taxon>Actinomycetota</taxon>
        <taxon>Actinomycetes</taxon>
        <taxon>Propionibacteriales</taxon>
        <taxon>Nocardioidaceae</taxon>
        <taxon>Tenggerimyces</taxon>
    </lineage>
</organism>
<dbReference type="Gene3D" id="1.10.10.10">
    <property type="entry name" value="Winged helix-like DNA-binding domain superfamily/Winged helix DNA-binding domain"/>
    <property type="match status" value="1"/>
</dbReference>
<dbReference type="InterPro" id="IPR036388">
    <property type="entry name" value="WH-like_DNA-bd_sf"/>
</dbReference>
<evidence type="ECO:0000313" key="3">
    <source>
        <dbReference type="Proteomes" id="UP001595699"/>
    </source>
</evidence>
<keyword evidence="3" id="KW-1185">Reference proteome</keyword>
<proteinExistence type="predicted"/>
<feature type="domain" description="Transcription regulator PadR N-terminal" evidence="1">
    <location>
        <begin position="22"/>
        <end position="71"/>
    </location>
</feature>
<gene>
    <name evidence="2" type="ORF">ACFOUW_27005</name>
</gene>
<comment type="caution">
    <text evidence="2">The sequence shown here is derived from an EMBL/GenBank/DDBJ whole genome shotgun (WGS) entry which is preliminary data.</text>
</comment>
<sequence length="96" mass="10525">MEKVPVVGLQQLARHRGNDLLAEHKSGSLYGVVERLVAEGLIEPAAVNRAGRLPERTVYRVTSAGRTRLAEWLRALVADLASGELTWSPSGRDLEH</sequence>
<accession>A0ABV7YKD6</accession>
<dbReference type="Pfam" id="PF03551">
    <property type="entry name" value="PadR"/>
    <property type="match status" value="1"/>
</dbReference>
<dbReference type="InterPro" id="IPR005149">
    <property type="entry name" value="Tscrpt_reg_PadR_N"/>
</dbReference>
<evidence type="ECO:0000259" key="1">
    <source>
        <dbReference type="Pfam" id="PF03551"/>
    </source>
</evidence>
<name>A0ABV7YKD6_9ACTN</name>